<dbReference type="EMBL" id="KK762549">
    <property type="protein sequence ID" value="KFP45399.1"/>
    <property type="molecule type" value="Genomic_DNA"/>
</dbReference>
<gene>
    <name evidence="1" type="ORF">N324_04095</name>
</gene>
<keyword evidence="2" id="KW-1185">Reference proteome</keyword>
<sequence>SPVALAGETCPATVVAANAGKVKFPRVDGHSFRAEDAANGSGGSH</sequence>
<feature type="non-terminal residue" evidence="1">
    <location>
        <position position="1"/>
    </location>
</feature>
<evidence type="ECO:0000313" key="1">
    <source>
        <dbReference type="EMBL" id="KFP45399.1"/>
    </source>
</evidence>
<accession>A0A091KXK1</accession>
<feature type="non-terminal residue" evidence="1">
    <location>
        <position position="45"/>
    </location>
</feature>
<evidence type="ECO:0000313" key="2">
    <source>
        <dbReference type="Proteomes" id="UP000053330"/>
    </source>
</evidence>
<reference evidence="1 2" key="1">
    <citation type="submission" date="2014-04" db="EMBL/GenBank/DDBJ databases">
        <title>Genome evolution of avian class.</title>
        <authorList>
            <person name="Zhang G."/>
            <person name="Li C."/>
        </authorList>
    </citation>
    <scope>NUCLEOTIDE SEQUENCE [LARGE SCALE GENOMIC DNA]</scope>
    <source>
        <strain evidence="1">BGI_N324</strain>
    </source>
</reference>
<protein>
    <submittedName>
        <fullName evidence="1">Uncharacterized protein</fullName>
    </submittedName>
</protein>
<dbReference type="AlphaFoldDB" id="A0A091KXK1"/>
<proteinExistence type="predicted"/>
<name>A0A091KXK1_9AVES</name>
<organism evidence="1 2">
    <name type="scientific">Chlamydotis macqueenii</name>
    <name type="common">Macqueen's bustard</name>
    <dbReference type="NCBI Taxonomy" id="187382"/>
    <lineage>
        <taxon>Eukaryota</taxon>
        <taxon>Metazoa</taxon>
        <taxon>Chordata</taxon>
        <taxon>Craniata</taxon>
        <taxon>Vertebrata</taxon>
        <taxon>Euteleostomi</taxon>
        <taxon>Archelosauria</taxon>
        <taxon>Archosauria</taxon>
        <taxon>Dinosauria</taxon>
        <taxon>Saurischia</taxon>
        <taxon>Theropoda</taxon>
        <taxon>Coelurosauria</taxon>
        <taxon>Aves</taxon>
        <taxon>Neognathae</taxon>
        <taxon>Neoaves</taxon>
        <taxon>Otidimorphae</taxon>
        <taxon>Otidiformes</taxon>
        <taxon>Otididae</taxon>
        <taxon>Chlamydotis</taxon>
    </lineage>
</organism>
<dbReference type="Proteomes" id="UP000053330">
    <property type="component" value="Unassembled WGS sequence"/>
</dbReference>